<dbReference type="InterPro" id="IPR019514">
    <property type="entry name" value="Syndetin_C"/>
</dbReference>
<dbReference type="EMBL" id="JBGFUD010012864">
    <property type="protein sequence ID" value="MFH4983574.1"/>
    <property type="molecule type" value="Genomic_DNA"/>
</dbReference>
<reference evidence="2 3" key="1">
    <citation type="submission" date="2024-08" db="EMBL/GenBank/DDBJ databases">
        <title>Gnathostoma spinigerum genome.</title>
        <authorList>
            <person name="Gonzalez-Bertolin B."/>
            <person name="Monzon S."/>
            <person name="Zaballos A."/>
            <person name="Jimenez P."/>
            <person name="Dekumyoy P."/>
            <person name="Varona S."/>
            <person name="Cuesta I."/>
            <person name="Sumanam S."/>
            <person name="Adisakwattana P."/>
            <person name="Gasser R.B."/>
            <person name="Hernandez-Gonzalez A."/>
            <person name="Young N.D."/>
            <person name="Perteguer M.J."/>
        </authorList>
    </citation>
    <scope>NUCLEOTIDE SEQUENCE [LARGE SCALE GENOMIC DNA]</scope>
    <source>
        <strain evidence="2">AL3</strain>
        <tissue evidence="2">Liver</tissue>
    </source>
</reference>
<name>A0ABD6EZE6_9BILA</name>
<evidence type="ECO:0000313" key="2">
    <source>
        <dbReference type="EMBL" id="MFH4983574.1"/>
    </source>
</evidence>
<keyword evidence="3" id="KW-1185">Reference proteome</keyword>
<comment type="caution">
    <text evidence="2">The sequence shown here is derived from an EMBL/GenBank/DDBJ whole genome shotgun (WGS) entry which is preliminary data.</text>
</comment>
<dbReference type="InterPro" id="IPR040047">
    <property type="entry name" value="VPS50"/>
</dbReference>
<evidence type="ECO:0000259" key="1">
    <source>
        <dbReference type="Pfam" id="PF10474"/>
    </source>
</evidence>
<feature type="domain" description="Syndetin C-terminal" evidence="1">
    <location>
        <begin position="1"/>
        <end position="222"/>
    </location>
</feature>
<dbReference type="PANTHER" id="PTHR13258">
    <property type="entry name" value="SYNDETIN"/>
    <property type="match status" value="1"/>
</dbReference>
<protein>
    <recommendedName>
        <fullName evidence="1">Syndetin C-terminal domain-containing protein</fullName>
    </recommendedName>
</protein>
<sequence>SLVFLANQIDILRPVIESLISHRPFPTLSKFYNQVLTAVADVRRLVYGCVASRALNYPRIIALVSSTKWDIADLQSQHSQYVDVILEEIDCFAKHLEELSRCTGLQRAVTETIWDVVIHSVFKALVQGYCESSKRCSSEGRALMQLDLTQLVAKIEEKVGLKPVPHTAFVENYIKAYYLPESSLEQWIQQHGEYTANQIITLLNVATHVSRKARARIISALDE</sequence>
<dbReference type="PANTHER" id="PTHR13258:SF0">
    <property type="entry name" value="SYNDETIN"/>
    <property type="match status" value="1"/>
</dbReference>
<organism evidence="2 3">
    <name type="scientific">Gnathostoma spinigerum</name>
    <dbReference type="NCBI Taxonomy" id="75299"/>
    <lineage>
        <taxon>Eukaryota</taxon>
        <taxon>Metazoa</taxon>
        <taxon>Ecdysozoa</taxon>
        <taxon>Nematoda</taxon>
        <taxon>Chromadorea</taxon>
        <taxon>Rhabditida</taxon>
        <taxon>Spirurina</taxon>
        <taxon>Gnathostomatomorpha</taxon>
        <taxon>Gnathostomatoidea</taxon>
        <taxon>Gnathostomatidae</taxon>
        <taxon>Gnathostoma</taxon>
    </lineage>
</organism>
<dbReference type="AlphaFoldDB" id="A0ABD6EZE6"/>
<dbReference type="Proteomes" id="UP001608902">
    <property type="component" value="Unassembled WGS sequence"/>
</dbReference>
<evidence type="ECO:0000313" key="3">
    <source>
        <dbReference type="Proteomes" id="UP001608902"/>
    </source>
</evidence>
<accession>A0ABD6EZE6</accession>
<feature type="non-terminal residue" evidence="2">
    <location>
        <position position="1"/>
    </location>
</feature>
<dbReference type="Pfam" id="PF10474">
    <property type="entry name" value="Syndetin_C"/>
    <property type="match status" value="1"/>
</dbReference>
<gene>
    <name evidence="2" type="ORF">AB6A40_010283</name>
</gene>
<proteinExistence type="predicted"/>